<organism evidence="1">
    <name type="scientific">hydrothermal vent metagenome</name>
    <dbReference type="NCBI Taxonomy" id="652676"/>
    <lineage>
        <taxon>unclassified sequences</taxon>
        <taxon>metagenomes</taxon>
        <taxon>ecological metagenomes</taxon>
    </lineage>
</organism>
<proteinExistence type="predicted"/>
<gene>
    <name evidence="1" type="ORF">MNBD_GAMMA08-2399</name>
</gene>
<sequence length="79" mass="9398">MPYYVYKIESAELAMLKQLELVKVFEKFKEAKNFARDIRANQQETDVAEVKVMFADNQLAAEEMLMERRDKPIVMEHEK</sequence>
<reference evidence="1" key="1">
    <citation type="submission" date="2018-06" db="EMBL/GenBank/DDBJ databases">
        <authorList>
            <person name="Zhirakovskaya E."/>
        </authorList>
    </citation>
    <scope>NUCLEOTIDE SEQUENCE</scope>
</reference>
<dbReference type="AlphaFoldDB" id="A0A3B0XHQ5"/>
<protein>
    <submittedName>
        <fullName evidence="1">Uncharacterized protein</fullName>
    </submittedName>
</protein>
<accession>A0A3B0XHQ5</accession>
<name>A0A3B0XHQ5_9ZZZZ</name>
<dbReference type="EMBL" id="UOFH01000407">
    <property type="protein sequence ID" value="VAW67825.1"/>
    <property type="molecule type" value="Genomic_DNA"/>
</dbReference>
<evidence type="ECO:0000313" key="1">
    <source>
        <dbReference type="EMBL" id="VAW67825.1"/>
    </source>
</evidence>